<dbReference type="EMBL" id="JBHUCM010000054">
    <property type="protein sequence ID" value="MFD1546052.1"/>
    <property type="molecule type" value="Genomic_DNA"/>
</dbReference>
<reference evidence="2" key="1">
    <citation type="journal article" date="2019" name="Int. J. Syst. Evol. Microbiol.">
        <title>The Global Catalogue of Microorganisms (GCM) 10K type strain sequencing project: providing services to taxonomists for standard genome sequencing and annotation.</title>
        <authorList>
            <consortium name="The Broad Institute Genomics Platform"/>
            <consortium name="The Broad Institute Genome Sequencing Center for Infectious Disease"/>
            <person name="Wu L."/>
            <person name="Ma J."/>
        </authorList>
    </citation>
    <scope>NUCLEOTIDE SEQUENCE [LARGE SCALE GENOMIC DNA]</scope>
    <source>
        <strain evidence="2">CGMCC 1.15399</strain>
    </source>
</reference>
<protein>
    <recommendedName>
        <fullName evidence="3">Alcohol dehydrogenase</fullName>
    </recommendedName>
</protein>
<dbReference type="Proteomes" id="UP001597097">
    <property type="component" value="Unassembled WGS sequence"/>
</dbReference>
<sequence length="47" mass="5283">MKALIYHGPGWRSWAETPAPQLIEPTDAVVRVDAVTICSTDLYRRTP</sequence>
<proteinExistence type="predicted"/>
<keyword evidence="2" id="KW-1185">Reference proteome</keyword>
<accession>A0ABW4GXV1</accession>
<dbReference type="RefSeq" id="WP_219539390.1">
    <property type="nucleotide sequence ID" value="NZ_JAHKRM010000060.1"/>
</dbReference>
<evidence type="ECO:0000313" key="2">
    <source>
        <dbReference type="Proteomes" id="UP001597097"/>
    </source>
</evidence>
<name>A0ABW4GXV1_9ACTN</name>
<evidence type="ECO:0008006" key="3">
    <source>
        <dbReference type="Google" id="ProtNLM"/>
    </source>
</evidence>
<gene>
    <name evidence="1" type="ORF">ACFSJ0_54075</name>
</gene>
<organism evidence="1 2">
    <name type="scientific">Nonomuraea guangzhouensis</name>
    <dbReference type="NCBI Taxonomy" id="1291555"/>
    <lineage>
        <taxon>Bacteria</taxon>
        <taxon>Bacillati</taxon>
        <taxon>Actinomycetota</taxon>
        <taxon>Actinomycetes</taxon>
        <taxon>Streptosporangiales</taxon>
        <taxon>Streptosporangiaceae</taxon>
        <taxon>Nonomuraea</taxon>
    </lineage>
</organism>
<evidence type="ECO:0000313" key="1">
    <source>
        <dbReference type="EMBL" id="MFD1546052.1"/>
    </source>
</evidence>
<comment type="caution">
    <text evidence="1">The sequence shown here is derived from an EMBL/GenBank/DDBJ whole genome shotgun (WGS) entry which is preliminary data.</text>
</comment>